<sequence>MKLFVCAVFLSLVFLELSMAKESSPKVQVYSRLPGEIGKQNVLICHVTGFYPPEIEIEVLRNNQAIPHAKQTDLAFEEDWHYHLTKHATFTPNKDETYSCRVTHLGKPRIYTWGMCLYVSLHTDVNMLKSQMSVVKSNNSNFHLFLFLAHRIDPCSNH</sequence>
<dbReference type="AlphaFoldDB" id="A0AAQ6ILM4"/>
<dbReference type="Pfam" id="PF07654">
    <property type="entry name" value="C1-set"/>
    <property type="match status" value="1"/>
</dbReference>
<dbReference type="InterPro" id="IPR050160">
    <property type="entry name" value="MHC/Immunoglobulin"/>
</dbReference>
<accession>A0AAQ6ILM4</accession>
<dbReference type="GO" id="GO:0005576">
    <property type="term" value="C:extracellular region"/>
    <property type="evidence" value="ECO:0007669"/>
    <property type="project" value="UniProtKB-SubCell"/>
</dbReference>
<reference evidence="10" key="2">
    <citation type="submission" date="2025-08" db="UniProtKB">
        <authorList>
            <consortium name="Ensembl"/>
        </authorList>
    </citation>
    <scope>IDENTIFICATION</scope>
</reference>
<dbReference type="Proteomes" id="UP000265040">
    <property type="component" value="Chromosome 23"/>
</dbReference>
<protein>
    <recommendedName>
        <fullName evidence="3">Beta-2-microglobulin</fullName>
    </recommendedName>
</protein>
<organism evidence="10 11">
    <name type="scientific">Anabas testudineus</name>
    <name type="common">Climbing perch</name>
    <name type="synonym">Anthias testudineus</name>
    <dbReference type="NCBI Taxonomy" id="64144"/>
    <lineage>
        <taxon>Eukaryota</taxon>
        <taxon>Metazoa</taxon>
        <taxon>Chordata</taxon>
        <taxon>Craniata</taxon>
        <taxon>Vertebrata</taxon>
        <taxon>Euteleostomi</taxon>
        <taxon>Actinopterygii</taxon>
        <taxon>Neopterygii</taxon>
        <taxon>Teleostei</taxon>
        <taxon>Neoteleostei</taxon>
        <taxon>Acanthomorphata</taxon>
        <taxon>Anabantaria</taxon>
        <taxon>Anabantiformes</taxon>
        <taxon>Anabantoidei</taxon>
        <taxon>Anabantidae</taxon>
        <taxon>Anabas</taxon>
    </lineage>
</organism>
<evidence type="ECO:0000256" key="1">
    <source>
        <dbReference type="ARBA" id="ARBA00004613"/>
    </source>
</evidence>
<dbReference type="FunFam" id="2.60.40.10:FF:001005">
    <property type="entry name" value="Beta-2-microglobulin"/>
    <property type="match status" value="1"/>
</dbReference>
<dbReference type="Ensembl" id="ENSATET00000077041.1">
    <property type="protein sequence ID" value="ENSATEP00000076179.1"/>
    <property type="gene ID" value="ENSATEG00000000081.3"/>
</dbReference>
<dbReference type="GeneTree" id="ENSGT00940000165013"/>
<evidence type="ECO:0000256" key="8">
    <source>
        <dbReference type="SAM" id="SignalP"/>
    </source>
</evidence>
<dbReference type="PROSITE" id="PS00290">
    <property type="entry name" value="IG_MHC"/>
    <property type="match status" value="1"/>
</dbReference>
<comment type="subcellular location">
    <subcellularLocation>
        <location evidence="1">Secreted</location>
    </subcellularLocation>
</comment>
<evidence type="ECO:0000313" key="11">
    <source>
        <dbReference type="Proteomes" id="UP000265040"/>
    </source>
</evidence>
<dbReference type="SUPFAM" id="SSF48726">
    <property type="entry name" value="Immunoglobulin"/>
    <property type="match status" value="1"/>
</dbReference>
<evidence type="ECO:0000256" key="6">
    <source>
        <dbReference type="ARBA" id="ARBA00022859"/>
    </source>
</evidence>
<name>A0AAQ6ILM4_ANATE</name>
<evidence type="ECO:0000256" key="4">
    <source>
        <dbReference type="ARBA" id="ARBA00022451"/>
    </source>
</evidence>
<keyword evidence="7" id="KW-0393">Immunoglobulin domain</keyword>
<dbReference type="PROSITE" id="PS50835">
    <property type="entry name" value="IG_LIKE"/>
    <property type="match status" value="1"/>
</dbReference>
<keyword evidence="8" id="KW-0732">Signal</keyword>
<evidence type="ECO:0000259" key="9">
    <source>
        <dbReference type="PROSITE" id="PS50835"/>
    </source>
</evidence>
<dbReference type="InterPro" id="IPR003597">
    <property type="entry name" value="Ig_C1-set"/>
</dbReference>
<keyword evidence="11" id="KW-1185">Reference proteome</keyword>
<evidence type="ECO:0000256" key="5">
    <source>
        <dbReference type="ARBA" id="ARBA00022525"/>
    </source>
</evidence>
<dbReference type="InterPro" id="IPR036179">
    <property type="entry name" value="Ig-like_dom_sf"/>
</dbReference>
<comment type="similarity">
    <text evidence="2">Belongs to the beta-2-microglobulin family.</text>
</comment>
<dbReference type="Gene3D" id="2.60.40.10">
    <property type="entry name" value="Immunoglobulins"/>
    <property type="match status" value="1"/>
</dbReference>
<evidence type="ECO:0000256" key="7">
    <source>
        <dbReference type="ARBA" id="ARBA00023319"/>
    </source>
</evidence>
<dbReference type="PANTHER" id="PTHR19944:SF62">
    <property type="entry name" value="BETA-2-MICROGLOBULIN"/>
    <property type="match status" value="1"/>
</dbReference>
<keyword evidence="6" id="KW-0391">Immunity</keyword>
<dbReference type="InterPro" id="IPR007110">
    <property type="entry name" value="Ig-like_dom"/>
</dbReference>
<dbReference type="GO" id="GO:0042612">
    <property type="term" value="C:MHC class I protein complex"/>
    <property type="evidence" value="ECO:0007669"/>
    <property type="project" value="UniProtKB-KW"/>
</dbReference>
<feature type="chain" id="PRO_5043378029" description="Beta-2-microglobulin" evidence="8">
    <location>
        <begin position="21"/>
        <end position="158"/>
    </location>
</feature>
<dbReference type="GO" id="GO:0010038">
    <property type="term" value="P:response to metal ion"/>
    <property type="evidence" value="ECO:0007669"/>
    <property type="project" value="UniProtKB-ARBA"/>
</dbReference>
<feature type="signal peptide" evidence="8">
    <location>
        <begin position="1"/>
        <end position="20"/>
    </location>
</feature>
<dbReference type="GO" id="GO:0002474">
    <property type="term" value="P:antigen processing and presentation of peptide antigen via MHC class I"/>
    <property type="evidence" value="ECO:0007669"/>
    <property type="project" value="UniProtKB-KW"/>
</dbReference>
<dbReference type="InterPro" id="IPR013783">
    <property type="entry name" value="Ig-like_fold"/>
</dbReference>
<dbReference type="PANTHER" id="PTHR19944">
    <property type="entry name" value="MHC CLASS II-RELATED"/>
    <property type="match status" value="1"/>
</dbReference>
<evidence type="ECO:0000313" key="10">
    <source>
        <dbReference type="Ensembl" id="ENSATEP00000076179.1"/>
    </source>
</evidence>
<keyword evidence="4" id="KW-0490">MHC I</keyword>
<reference evidence="10 11" key="1">
    <citation type="submission" date="2021-04" db="EMBL/GenBank/DDBJ databases">
        <authorList>
            <consortium name="Wellcome Sanger Institute Data Sharing"/>
        </authorList>
    </citation>
    <scope>NUCLEOTIDE SEQUENCE [LARGE SCALE GENOMIC DNA]</scope>
</reference>
<dbReference type="InterPro" id="IPR003006">
    <property type="entry name" value="Ig/MHC_CS"/>
</dbReference>
<gene>
    <name evidence="10" type="primary">B2M</name>
</gene>
<feature type="domain" description="Ig-like" evidence="9">
    <location>
        <begin position="25"/>
        <end position="104"/>
    </location>
</feature>
<proteinExistence type="inferred from homology"/>
<dbReference type="SMART" id="SM00407">
    <property type="entry name" value="IGc1"/>
    <property type="match status" value="1"/>
</dbReference>
<reference evidence="10" key="3">
    <citation type="submission" date="2025-09" db="UniProtKB">
        <authorList>
            <consortium name="Ensembl"/>
        </authorList>
    </citation>
    <scope>IDENTIFICATION</scope>
</reference>
<evidence type="ECO:0000256" key="3">
    <source>
        <dbReference type="ARBA" id="ARBA00018767"/>
    </source>
</evidence>
<evidence type="ECO:0000256" key="2">
    <source>
        <dbReference type="ARBA" id="ARBA00009564"/>
    </source>
</evidence>
<keyword evidence="5" id="KW-0964">Secreted</keyword>